<dbReference type="SMART" id="SM00028">
    <property type="entry name" value="TPR"/>
    <property type="match status" value="2"/>
</dbReference>
<dbReference type="RefSeq" id="WP_004368919.1">
    <property type="nucleotide sequence ID" value="NZ_GL833119.1"/>
</dbReference>
<sequence length="615" mass="70863">MKKNIINILSAGIILASSILLGSCDPHFLDTTPSNRVSTGTEFSSANKANAVVNGAYERFYYEFIGGEARAWDQFTEIMDLDVNWVSGNAPLLLGSATAASGQFSYWWRAFYEEIYRTSNVILNIDKCPDMSNDIKARNKAECCFLRAWAYYRANCLYRGVPIYTEPVEYGKATKARSTEEEVWQQVIDDCTAAINEPKLPDKYATSSSDYGRVTKAAAYYLRGQVYLWQKEWAKAADDFKTITTMGYSLFGDYKAMFKAANEKNDEYIFQYQYTDDDGLGNYFSQCYGNRVTVNNAWNNYLPNPMFIDSYEWADGKPFDINEVIPGYSQMTPTARSVYYLRDGLNPNASGTQLDAENRAGYNQMVAYGSDMTKYLENGNETRIKKVYEGRDPRLLMNIITPYSEYKGGCTPDCFTYTLRWPYFGADAAFPYDLRTDTNDRYYYLWRKFVIEGRESRTIWDSDIDIPVFRYAGALLSLAEALNEQGKTNEAIQYVNQVRARIPGLALLNSNSWTTVTGQDNMRERIRKEMLWELAGENQMYWKELRWGTWADKKFGTNRLTETDHTKYNGANGMTEIWGTKRYTLNYNGDYEFKWAIPQSEIERNPNLKQNDGWK</sequence>
<feature type="domain" description="RagB/SusD" evidence="7">
    <location>
        <begin position="267"/>
        <end position="614"/>
    </location>
</feature>
<dbReference type="GO" id="GO:0009279">
    <property type="term" value="C:cell outer membrane"/>
    <property type="evidence" value="ECO:0007669"/>
    <property type="project" value="UniProtKB-SubCell"/>
</dbReference>
<proteinExistence type="inferred from homology"/>
<evidence type="ECO:0000259" key="8">
    <source>
        <dbReference type="Pfam" id="PF14322"/>
    </source>
</evidence>
<keyword evidence="4" id="KW-0472">Membrane</keyword>
<dbReference type="InterPro" id="IPR012944">
    <property type="entry name" value="SusD_RagB_dom"/>
</dbReference>
<dbReference type="Pfam" id="PF07980">
    <property type="entry name" value="SusD_RagB"/>
    <property type="match status" value="1"/>
</dbReference>
<evidence type="ECO:0000256" key="3">
    <source>
        <dbReference type="ARBA" id="ARBA00022729"/>
    </source>
</evidence>
<gene>
    <name evidence="9" type="ORF">HMPREF0663_10239</name>
</gene>
<keyword evidence="5" id="KW-0998">Cell outer membrane</keyword>
<feature type="signal peptide" evidence="6">
    <location>
        <begin position="1"/>
        <end position="22"/>
    </location>
</feature>
<accession>E7RM89</accession>
<evidence type="ECO:0000256" key="1">
    <source>
        <dbReference type="ARBA" id="ARBA00004442"/>
    </source>
</evidence>
<dbReference type="HOGENOM" id="CLU_015553_1_0_10"/>
<reference evidence="9" key="1">
    <citation type="submission" date="2011-01" db="EMBL/GenBank/DDBJ databases">
        <authorList>
            <person name="Muzny D."/>
            <person name="Qin X."/>
            <person name="Buhay C."/>
            <person name="Dugan-Rocha S."/>
            <person name="Ding Y."/>
            <person name="Chen G."/>
            <person name="Hawes A."/>
            <person name="Holder M."/>
            <person name="Jhangiani S."/>
            <person name="Johnson A."/>
            <person name="Khan Z."/>
            <person name="Li Z."/>
            <person name="Liu W."/>
            <person name="Liu X."/>
            <person name="Perez L."/>
            <person name="Shen H."/>
            <person name="Wang Q."/>
            <person name="Watt J."/>
            <person name="Xi L."/>
            <person name="Xin Y."/>
            <person name="Zhou J."/>
            <person name="Deng J."/>
            <person name="Jiang H."/>
            <person name="Liu Y."/>
            <person name="Qu J."/>
            <person name="Song X.-Z."/>
            <person name="Zhang L."/>
            <person name="Villasana D."/>
            <person name="Johnson A."/>
            <person name="Liu J."/>
            <person name="Liyanage D."/>
            <person name="Lorensuhewa L."/>
            <person name="Robinson T."/>
            <person name="Song A."/>
            <person name="Song B.-B."/>
            <person name="Dinh H."/>
            <person name="Thornton R."/>
            <person name="Coyle M."/>
            <person name="Francisco L."/>
            <person name="Jackson L."/>
            <person name="Javaid M."/>
            <person name="Korchina V."/>
            <person name="Kovar C."/>
            <person name="Mata R."/>
            <person name="Mathew T."/>
            <person name="Ngo R."/>
            <person name="Nguyen L."/>
            <person name="Nguyen N."/>
            <person name="Okwuonu G."/>
            <person name="Ongeri F."/>
            <person name="Pham C."/>
            <person name="Simmons D."/>
            <person name="Wilczek-Boney K."/>
            <person name="Hale W."/>
            <person name="Jakkamsetti A."/>
            <person name="Pham P."/>
            <person name="Ruth R."/>
            <person name="San Lucas F."/>
            <person name="Warren J."/>
            <person name="Zhang J."/>
            <person name="Zhao Z."/>
            <person name="Zhou C."/>
            <person name="Zhu D."/>
            <person name="Lee S."/>
            <person name="Bess C."/>
            <person name="Blankenburg K."/>
            <person name="Forbes L."/>
            <person name="Fu Q."/>
            <person name="Gubbala S."/>
            <person name="Hirani K."/>
            <person name="Jayaseelan J.C."/>
            <person name="Lara F."/>
            <person name="Munidasa M."/>
            <person name="Palculict T."/>
            <person name="Patil S."/>
            <person name="Pu L.-L."/>
            <person name="Saada N."/>
            <person name="Tang L."/>
            <person name="Weissenberger G."/>
            <person name="Zhu Y."/>
            <person name="Hemphill L."/>
            <person name="Shang Y."/>
            <person name="Youmans B."/>
            <person name="Ayvaz T."/>
            <person name="Ross M."/>
            <person name="Santibanez J."/>
            <person name="Aqrawi P."/>
            <person name="Gross S."/>
            <person name="Joshi V."/>
            <person name="Fowler G."/>
            <person name="Nazareth L."/>
            <person name="Reid J."/>
            <person name="Worley K."/>
            <person name="Petrosino J."/>
            <person name="Highlander S."/>
            <person name="Gibbs R."/>
        </authorList>
    </citation>
    <scope>NUCLEOTIDE SEQUENCE [LARGE SCALE GENOMIC DNA]</scope>
    <source>
        <strain evidence="9">ATCC 33269</strain>
    </source>
</reference>
<feature type="chain" id="PRO_5003221505" evidence="6">
    <location>
        <begin position="23"/>
        <end position="615"/>
    </location>
</feature>
<dbReference type="InterPro" id="IPR019734">
    <property type="entry name" value="TPR_rpt"/>
</dbReference>
<evidence type="ECO:0000313" key="9">
    <source>
        <dbReference type="EMBL" id="EFZ37870.1"/>
    </source>
</evidence>
<dbReference type="Proteomes" id="UP000005580">
    <property type="component" value="Unassembled WGS sequence"/>
</dbReference>
<name>E7RM89_9BACT</name>
<evidence type="ECO:0000256" key="2">
    <source>
        <dbReference type="ARBA" id="ARBA00006275"/>
    </source>
</evidence>
<dbReference type="SUPFAM" id="SSF48452">
    <property type="entry name" value="TPR-like"/>
    <property type="match status" value="1"/>
</dbReference>
<organism evidence="9 10">
    <name type="scientific">Hoylesella oralis ATCC 33269</name>
    <dbReference type="NCBI Taxonomy" id="873533"/>
    <lineage>
        <taxon>Bacteria</taxon>
        <taxon>Pseudomonadati</taxon>
        <taxon>Bacteroidota</taxon>
        <taxon>Bacteroidia</taxon>
        <taxon>Bacteroidales</taxon>
        <taxon>Prevotellaceae</taxon>
        <taxon>Hoylesella</taxon>
    </lineage>
</organism>
<evidence type="ECO:0000259" key="7">
    <source>
        <dbReference type="Pfam" id="PF07980"/>
    </source>
</evidence>
<comment type="subcellular location">
    <subcellularLocation>
        <location evidence="1">Cell outer membrane</location>
    </subcellularLocation>
</comment>
<keyword evidence="10" id="KW-1185">Reference proteome</keyword>
<evidence type="ECO:0000256" key="4">
    <source>
        <dbReference type="ARBA" id="ARBA00023136"/>
    </source>
</evidence>
<dbReference type="EMBL" id="AEPE02000002">
    <property type="protein sequence ID" value="EFZ37870.1"/>
    <property type="molecule type" value="Genomic_DNA"/>
</dbReference>
<comment type="caution">
    <text evidence="9">The sequence shown here is derived from an EMBL/GenBank/DDBJ whole genome shotgun (WGS) entry which is preliminary data.</text>
</comment>
<dbReference type="InterPro" id="IPR033985">
    <property type="entry name" value="SusD-like_N"/>
</dbReference>
<evidence type="ECO:0000256" key="6">
    <source>
        <dbReference type="SAM" id="SignalP"/>
    </source>
</evidence>
<feature type="domain" description="SusD-like N-terminal" evidence="8">
    <location>
        <begin position="28"/>
        <end position="228"/>
    </location>
</feature>
<dbReference type="AlphaFoldDB" id="E7RM89"/>
<dbReference type="Pfam" id="PF14322">
    <property type="entry name" value="SusD-like_3"/>
    <property type="match status" value="1"/>
</dbReference>
<dbReference type="eggNOG" id="COG0614">
    <property type="taxonomic scope" value="Bacteria"/>
</dbReference>
<dbReference type="STRING" id="28134.SAMN05444288_0615"/>
<protein>
    <submittedName>
        <fullName evidence="9">Tetratricopeptide repeat protein</fullName>
    </submittedName>
</protein>
<dbReference type="Gene3D" id="1.25.40.390">
    <property type="match status" value="1"/>
</dbReference>
<evidence type="ECO:0000313" key="10">
    <source>
        <dbReference type="Proteomes" id="UP000005580"/>
    </source>
</evidence>
<comment type="similarity">
    <text evidence="2">Belongs to the SusD family.</text>
</comment>
<dbReference type="PROSITE" id="PS51257">
    <property type="entry name" value="PROKAR_LIPOPROTEIN"/>
    <property type="match status" value="1"/>
</dbReference>
<evidence type="ECO:0000256" key="5">
    <source>
        <dbReference type="ARBA" id="ARBA00023237"/>
    </source>
</evidence>
<keyword evidence="3 6" id="KW-0732">Signal</keyword>
<dbReference type="InterPro" id="IPR011990">
    <property type="entry name" value="TPR-like_helical_dom_sf"/>
</dbReference>